<name>L7FBP5_STRT8</name>
<dbReference type="EMBL" id="AEJB01000205">
    <property type="protein sequence ID" value="ELP68672.1"/>
    <property type="molecule type" value="Genomic_DNA"/>
</dbReference>
<proteinExistence type="predicted"/>
<reference evidence="1 2" key="1">
    <citation type="journal article" date="2011" name="Plasmid">
        <title>Streptomyces turgidiscabies Car8 contains a modular pathogenicity island that shares virulence genes with other actinobacterial plant pathogens.</title>
        <authorList>
            <person name="Huguet-Tapia J.C."/>
            <person name="Badger J.H."/>
            <person name="Loria R."/>
            <person name="Pettis G.S."/>
        </authorList>
    </citation>
    <scope>NUCLEOTIDE SEQUENCE [LARGE SCALE GENOMIC DNA]</scope>
    <source>
        <strain evidence="1 2">Car8</strain>
    </source>
</reference>
<evidence type="ECO:0000313" key="2">
    <source>
        <dbReference type="Proteomes" id="UP000010931"/>
    </source>
</evidence>
<comment type="caution">
    <text evidence="1">The sequence shown here is derived from an EMBL/GenBank/DDBJ whole genome shotgun (WGS) entry which is preliminary data.</text>
</comment>
<keyword evidence="2" id="KW-1185">Reference proteome</keyword>
<protein>
    <submittedName>
        <fullName evidence="1">Uncharacterized protein</fullName>
    </submittedName>
</protein>
<dbReference type="RefSeq" id="WP_006376090.1">
    <property type="nucleotide sequence ID" value="NZ_AEJB01000205.1"/>
</dbReference>
<dbReference type="PATRIC" id="fig|698760.3.peg.2600"/>
<accession>L7FBP5</accession>
<evidence type="ECO:0000313" key="1">
    <source>
        <dbReference type="EMBL" id="ELP68672.1"/>
    </source>
</evidence>
<gene>
    <name evidence="1" type="ORF">STRTUCAR8_03859</name>
</gene>
<organism evidence="1 2">
    <name type="scientific">Streptomyces turgidiscabies (strain Car8)</name>
    <dbReference type="NCBI Taxonomy" id="698760"/>
    <lineage>
        <taxon>Bacteria</taxon>
        <taxon>Bacillati</taxon>
        <taxon>Actinomycetota</taxon>
        <taxon>Actinomycetes</taxon>
        <taxon>Kitasatosporales</taxon>
        <taxon>Streptomycetaceae</taxon>
        <taxon>Streptomyces</taxon>
    </lineage>
</organism>
<sequence length="66" mass="7178">MTSAQTNTDTCGTVRASLLYHAPIFSESGACVLAKGHAGDHRDVRGRTWYVIPLHPAPNNERETAK</sequence>
<dbReference type="Proteomes" id="UP000010931">
    <property type="component" value="Unassembled WGS sequence"/>
</dbReference>
<dbReference type="AlphaFoldDB" id="L7FBP5"/>